<dbReference type="RefSeq" id="WP_197659780.1">
    <property type="nucleotide sequence ID" value="NZ_JAEAGR010000001.1"/>
</dbReference>
<name>A0A8J7HA33_9FIRM</name>
<dbReference type="Gene3D" id="1.20.1260.10">
    <property type="match status" value="1"/>
</dbReference>
<accession>A0A8J7HA33</accession>
<evidence type="ECO:0000259" key="1">
    <source>
        <dbReference type="Pfam" id="PF02915"/>
    </source>
</evidence>
<dbReference type="EMBL" id="JAEAGR010000001">
    <property type="protein sequence ID" value="MBH1939566.1"/>
    <property type="molecule type" value="Genomic_DNA"/>
</dbReference>
<dbReference type="Pfam" id="PF02915">
    <property type="entry name" value="Rubrerythrin"/>
    <property type="match status" value="1"/>
</dbReference>
<feature type="domain" description="Rubrerythrin diiron-binding" evidence="1">
    <location>
        <begin position="3"/>
        <end position="138"/>
    </location>
</feature>
<dbReference type="Proteomes" id="UP000623269">
    <property type="component" value="Unassembled WGS sequence"/>
</dbReference>
<keyword evidence="3" id="KW-1185">Reference proteome</keyword>
<comment type="caution">
    <text evidence="2">The sequence shown here is derived from an EMBL/GenBank/DDBJ whole genome shotgun (WGS) entry which is preliminary data.</text>
</comment>
<evidence type="ECO:0000313" key="3">
    <source>
        <dbReference type="Proteomes" id="UP000623269"/>
    </source>
</evidence>
<reference evidence="2" key="1">
    <citation type="submission" date="2020-12" db="EMBL/GenBank/DDBJ databases">
        <title>M. sibirica DSM 26468T genome.</title>
        <authorList>
            <person name="Thieme N."/>
            <person name="Rettenmaier R."/>
            <person name="Zverlov V."/>
            <person name="Liebl W."/>
        </authorList>
    </citation>
    <scope>NUCLEOTIDE SEQUENCE</scope>
    <source>
        <strain evidence="2">DSM 26468</strain>
    </source>
</reference>
<protein>
    <submittedName>
        <fullName evidence="2">Ferritin family protein</fullName>
    </submittedName>
</protein>
<dbReference type="InterPro" id="IPR012347">
    <property type="entry name" value="Ferritin-like"/>
</dbReference>
<gene>
    <name evidence="2" type="ORF">I5677_01505</name>
</gene>
<sequence length="161" mass="19246">MRLLDLALLMEQDLQSFYRKQAELNTGNSLHIVFSLLEKEEEKHTEILKSYSDKIVLPLTENNILDDVREIFKEMNDIKSEIKILPSQLDVYRIALEKEEQSLNFYRELYEKAVEEQSKNVFQHLINQEDKHCIILEELVKQLNRPEEWVESAEFGLREDY</sequence>
<evidence type="ECO:0000313" key="2">
    <source>
        <dbReference type="EMBL" id="MBH1939566.1"/>
    </source>
</evidence>
<proteinExistence type="predicted"/>
<dbReference type="SUPFAM" id="SSF47240">
    <property type="entry name" value="Ferritin-like"/>
    <property type="match status" value="1"/>
</dbReference>
<organism evidence="2 3">
    <name type="scientific">Mobilitalea sibirica</name>
    <dbReference type="NCBI Taxonomy" id="1462919"/>
    <lineage>
        <taxon>Bacteria</taxon>
        <taxon>Bacillati</taxon>
        <taxon>Bacillota</taxon>
        <taxon>Clostridia</taxon>
        <taxon>Lachnospirales</taxon>
        <taxon>Lachnospiraceae</taxon>
        <taxon>Mobilitalea</taxon>
    </lineage>
</organism>
<dbReference type="InterPro" id="IPR003251">
    <property type="entry name" value="Rr_diiron-bd_dom"/>
</dbReference>
<dbReference type="GO" id="GO:0016491">
    <property type="term" value="F:oxidoreductase activity"/>
    <property type="evidence" value="ECO:0007669"/>
    <property type="project" value="InterPro"/>
</dbReference>
<dbReference type="InterPro" id="IPR009078">
    <property type="entry name" value="Ferritin-like_SF"/>
</dbReference>
<dbReference type="GO" id="GO:0046872">
    <property type="term" value="F:metal ion binding"/>
    <property type="evidence" value="ECO:0007669"/>
    <property type="project" value="InterPro"/>
</dbReference>
<dbReference type="CDD" id="cd01045">
    <property type="entry name" value="Ferritin_like_AB"/>
    <property type="match status" value="1"/>
</dbReference>
<dbReference type="AlphaFoldDB" id="A0A8J7HA33"/>